<dbReference type="Proteomes" id="UP000823388">
    <property type="component" value="Chromosome 5N"/>
</dbReference>
<gene>
    <name evidence="13" type="ORF">PVAP13_5NG299584</name>
</gene>
<protein>
    <recommendedName>
        <fullName evidence="12">Leucine-rich repeat-containing N-terminal plant-type domain-containing protein</fullName>
    </recommendedName>
</protein>
<keyword evidence="4" id="KW-0433">Leucine-rich repeat</keyword>
<sequence length="393" mass="44242">MTARLLLRLQGAAAIVSFLLVILSLSLVPARAAISSGRGCVPSERAKLISFKGSFTDPAGRLSSWRGGDCCQWKGVRCDNRTGHVIELDLHGGEDDSEVIMLRGEMMSSSIAALRHLRYLDVSFIDFNFTRIPLFRGTLDNLRYLNLSYANFLGDIPLQLGNLSQLQYLDLSYGYALNALDLSWLSRLGSLKSLHMSTMNLNMSTISTLSHSNLTHVEVLDLYNNPFYSLLQHNWFWKVTTILKELRLSDTALSGPLPNELGNISSLEVLYLDMNQLSGIMPMALKNLCNLQLLALSFNNIKGDMLERLPECSWSKLRKLDLHNANLAGQLPVWIGNLTNPSYLDISWNMLVGRVPFGMGNMRSLSYLDLSQNRLVGWFFTFWDRKHEESKLS</sequence>
<keyword evidence="14" id="KW-1185">Reference proteome</keyword>
<dbReference type="GO" id="GO:0005886">
    <property type="term" value="C:plasma membrane"/>
    <property type="evidence" value="ECO:0007669"/>
    <property type="project" value="UniProtKB-SubCell"/>
</dbReference>
<organism evidence="13 14">
    <name type="scientific">Panicum virgatum</name>
    <name type="common">Blackwell switchgrass</name>
    <dbReference type="NCBI Taxonomy" id="38727"/>
    <lineage>
        <taxon>Eukaryota</taxon>
        <taxon>Viridiplantae</taxon>
        <taxon>Streptophyta</taxon>
        <taxon>Embryophyta</taxon>
        <taxon>Tracheophyta</taxon>
        <taxon>Spermatophyta</taxon>
        <taxon>Magnoliopsida</taxon>
        <taxon>Liliopsida</taxon>
        <taxon>Poales</taxon>
        <taxon>Poaceae</taxon>
        <taxon>PACMAD clade</taxon>
        <taxon>Panicoideae</taxon>
        <taxon>Panicodae</taxon>
        <taxon>Paniceae</taxon>
        <taxon>Panicinae</taxon>
        <taxon>Panicum</taxon>
        <taxon>Panicum sect. Hiantes</taxon>
    </lineage>
</organism>
<feature type="signal peptide" evidence="11">
    <location>
        <begin position="1"/>
        <end position="32"/>
    </location>
</feature>
<dbReference type="Pfam" id="PF00560">
    <property type="entry name" value="LRR_1"/>
    <property type="match status" value="4"/>
</dbReference>
<evidence type="ECO:0000256" key="8">
    <source>
        <dbReference type="ARBA" id="ARBA00022989"/>
    </source>
</evidence>
<name>A0A8T0RXT2_PANVG</name>
<dbReference type="InterPro" id="IPR001611">
    <property type="entry name" value="Leu-rich_rpt"/>
</dbReference>
<dbReference type="SMART" id="SM00369">
    <property type="entry name" value="LRR_TYP"/>
    <property type="match status" value="5"/>
</dbReference>
<evidence type="ECO:0000256" key="11">
    <source>
        <dbReference type="SAM" id="SignalP"/>
    </source>
</evidence>
<dbReference type="InterPro" id="IPR003591">
    <property type="entry name" value="Leu-rich_rpt_typical-subtyp"/>
</dbReference>
<dbReference type="InterPro" id="IPR046956">
    <property type="entry name" value="RLP23-like"/>
</dbReference>
<dbReference type="InterPro" id="IPR032675">
    <property type="entry name" value="LRR_dom_sf"/>
</dbReference>
<evidence type="ECO:0000256" key="2">
    <source>
        <dbReference type="ARBA" id="ARBA00009592"/>
    </source>
</evidence>
<dbReference type="PANTHER" id="PTHR48063:SF31">
    <property type="entry name" value="OS01G0601700 PROTEIN"/>
    <property type="match status" value="1"/>
</dbReference>
<proteinExistence type="inferred from homology"/>
<dbReference type="InterPro" id="IPR013210">
    <property type="entry name" value="LRR_N_plant-typ"/>
</dbReference>
<evidence type="ECO:0000259" key="12">
    <source>
        <dbReference type="Pfam" id="PF08263"/>
    </source>
</evidence>
<reference evidence="13" key="1">
    <citation type="submission" date="2020-05" db="EMBL/GenBank/DDBJ databases">
        <title>WGS assembly of Panicum virgatum.</title>
        <authorList>
            <person name="Lovell J.T."/>
            <person name="Jenkins J."/>
            <person name="Shu S."/>
            <person name="Juenger T.E."/>
            <person name="Schmutz J."/>
        </authorList>
    </citation>
    <scope>NUCLEOTIDE SEQUENCE</scope>
    <source>
        <strain evidence="13">AP13</strain>
    </source>
</reference>
<evidence type="ECO:0000313" key="13">
    <source>
        <dbReference type="EMBL" id="KAG2589865.1"/>
    </source>
</evidence>
<evidence type="ECO:0000256" key="10">
    <source>
        <dbReference type="ARBA" id="ARBA00023180"/>
    </source>
</evidence>
<comment type="subcellular location">
    <subcellularLocation>
        <location evidence="1">Cell membrane</location>
        <topology evidence="1">Single-pass type I membrane protein</topology>
    </subcellularLocation>
</comment>
<dbReference type="PANTHER" id="PTHR48063">
    <property type="entry name" value="LRR RECEPTOR-LIKE KINASE"/>
    <property type="match status" value="1"/>
</dbReference>
<evidence type="ECO:0000256" key="1">
    <source>
        <dbReference type="ARBA" id="ARBA00004251"/>
    </source>
</evidence>
<evidence type="ECO:0000256" key="6">
    <source>
        <dbReference type="ARBA" id="ARBA00022729"/>
    </source>
</evidence>
<evidence type="ECO:0000256" key="5">
    <source>
        <dbReference type="ARBA" id="ARBA00022692"/>
    </source>
</evidence>
<keyword evidence="10" id="KW-0325">Glycoprotein</keyword>
<feature type="domain" description="Leucine-rich repeat-containing N-terminal plant-type" evidence="12">
    <location>
        <begin position="42"/>
        <end position="79"/>
    </location>
</feature>
<evidence type="ECO:0000256" key="7">
    <source>
        <dbReference type="ARBA" id="ARBA00022737"/>
    </source>
</evidence>
<keyword evidence="9" id="KW-0472">Membrane</keyword>
<dbReference type="SUPFAM" id="SSF52058">
    <property type="entry name" value="L domain-like"/>
    <property type="match status" value="1"/>
</dbReference>
<keyword evidence="3" id="KW-1003">Cell membrane</keyword>
<comment type="caution">
    <text evidence="13">The sequence shown here is derived from an EMBL/GenBank/DDBJ whole genome shotgun (WGS) entry which is preliminary data.</text>
</comment>
<keyword evidence="5" id="KW-0812">Transmembrane</keyword>
<keyword evidence="8" id="KW-1133">Transmembrane helix</keyword>
<dbReference type="AlphaFoldDB" id="A0A8T0RXT2"/>
<evidence type="ECO:0000313" key="14">
    <source>
        <dbReference type="Proteomes" id="UP000823388"/>
    </source>
</evidence>
<keyword evidence="6 11" id="KW-0732">Signal</keyword>
<evidence type="ECO:0000256" key="3">
    <source>
        <dbReference type="ARBA" id="ARBA00022475"/>
    </source>
</evidence>
<keyword evidence="7" id="KW-0677">Repeat</keyword>
<comment type="similarity">
    <text evidence="2">Belongs to the RLP family.</text>
</comment>
<feature type="chain" id="PRO_5035847831" description="Leucine-rich repeat-containing N-terminal plant-type domain-containing protein" evidence="11">
    <location>
        <begin position="33"/>
        <end position="393"/>
    </location>
</feature>
<evidence type="ECO:0000256" key="4">
    <source>
        <dbReference type="ARBA" id="ARBA00022614"/>
    </source>
</evidence>
<dbReference type="Gene3D" id="3.80.10.10">
    <property type="entry name" value="Ribonuclease Inhibitor"/>
    <property type="match status" value="3"/>
</dbReference>
<dbReference type="Pfam" id="PF08263">
    <property type="entry name" value="LRRNT_2"/>
    <property type="match status" value="1"/>
</dbReference>
<accession>A0A8T0RXT2</accession>
<dbReference type="EMBL" id="CM029046">
    <property type="protein sequence ID" value="KAG2589865.1"/>
    <property type="molecule type" value="Genomic_DNA"/>
</dbReference>
<evidence type="ECO:0000256" key="9">
    <source>
        <dbReference type="ARBA" id="ARBA00023136"/>
    </source>
</evidence>